<evidence type="ECO:0000256" key="2">
    <source>
        <dbReference type="ARBA" id="ARBA00008791"/>
    </source>
</evidence>
<dbReference type="RefSeq" id="WP_255852124.1">
    <property type="nucleotide sequence ID" value="NZ_CP073347.1"/>
</dbReference>
<dbReference type="Proteomes" id="UP001058461">
    <property type="component" value="Chromosome"/>
</dbReference>
<evidence type="ECO:0000256" key="3">
    <source>
        <dbReference type="ARBA" id="ARBA00022490"/>
    </source>
</evidence>
<dbReference type="InterPro" id="IPR006016">
    <property type="entry name" value="UspA"/>
</dbReference>
<evidence type="ECO:0000313" key="7">
    <source>
        <dbReference type="Proteomes" id="UP001058461"/>
    </source>
</evidence>
<comment type="similarity">
    <text evidence="2">Belongs to the universal stress protein A family.</text>
</comment>
<dbReference type="SUPFAM" id="SSF52402">
    <property type="entry name" value="Adenine nucleotide alpha hydrolases-like"/>
    <property type="match status" value="2"/>
</dbReference>
<feature type="domain" description="UspA" evidence="5">
    <location>
        <begin position="139"/>
        <end position="268"/>
    </location>
</feature>
<dbReference type="PRINTS" id="PR01438">
    <property type="entry name" value="UNVRSLSTRESS"/>
</dbReference>
<dbReference type="InterPro" id="IPR006015">
    <property type="entry name" value="Universal_stress_UspA"/>
</dbReference>
<dbReference type="Pfam" id="PF00582">
    <property type="entry name" value="Usp"/>
    <property type="match status" value="1"/>
</dbReference>
<evidence type="ECO:0000259" key="5">
    <source>
        <dbReference type="Pfam" id="PF00582"/>
    </source>
</evidence>
<organism evidence="6 7">
    <name type="scientific">Marinobacterium rhizophilum</name>
    <dbReference type="NCBI Taxonomy" id="420402"/>
    <lineage>
        <taxon>Bacteria</taxon>
        <taxon>Pseudomonadati</taxon>
        <taxon>Pseudomonadota</taxon>
        <taxon>Gammaproteobacteria</taxon>
        <taxon>Oceanospirillales</taxon>
        <taxon>Oceanospirillaceae</taxon>
        <taxon>Marinobacterium</taxon>
    </lineage>
</organism>
<keyword evidence="3" id="KW-0963">Cytoplasm</keyword>
<proteinExistence type="inferred from homology"/>
<name>A0ABY5HFR9_9GAMM</name>
<evidence type="ECO:0000313" key="6">
    <source>
        <dbReference type="EMBL" id="UTW10115.1"/>
    </source>
</evidence>
<dbReference type="PANTHER" id="PTHR47892:SF1">
    <property type="entry name" value="UNIVERSAL STRESS PROTEIN E"/>
    <property type="match status" value="1"/>
</dbReference>
<dbReference type="Gene3D" id="3.40.50.12370">
    <property type="match status" value="1"/>
</dbReference>
<comment type="subcellular location">
    <subcellularLocation>
        <location evidence="1">Cytoplasm</location>
    </subcellularLocation>
</comment>
<evidence type="ECO:0000256" key="4">
    <source>
        <dbReference type="ARBA" id="ARBA00037131"/>
    </source>
</evidence>
<dbReference type="PANTHER" id="PTHR47892">
    <property type="entry name" value="UNIVERSAL STRESS PROTEIN E"/>
    <property type="match status" value="1"/>
</dbReference>
<keyword evidence="7" id="KW-1185">Reference proteome</keyword>
<accession>A0ABY5HFR9</accession>
<evidence type="ECO:0000256" key="1">
    <source>
        <dbReference type="ARBA" id="ARBA00004496"/>
    </source>
</evidence>
<gene>
    <name evidence="6" type="ORF">KDW95_12390</name>
</gene>
<comment type="function">
    <text evidence="4">Required for resistance to DNA-damaging agents.</text>
</comment>
<reference evidence="6" key="1">
    <citation type="submission" date="2021-04" db="EMBL/GenBank/DDBJ databases">
        <title>Oceanospirillales bacteria with DddD are important DMSP degraders in coastal seawater.</title>
        <authorList>
            <person name="Liu J."/>
        </authorList>
    </citation>
    <scope>NUCLEOTIDE SEQUENCE</scope>
    <source>
        <strain evidence="6">D13-1</strain>
    </source>
</reference>
<sequence length="278" mass="30231">MSLAPNRILVLLDGGSHCQEALQRACLVAEETDQPLDVLWFGARPLWQGVEDTLAQQHGDRTTHLLDPTTSLFETLRREWVRESYSLVVKGCDPGHGRPGLTTPLDWRLLREVPAPVLLVKRLESWVGGRVLAAINPLHDGAVQRALDTSVLRTAQLICSLAQAQLHTVVATEPPMLGASAEDQVASLISARAEASVQALCQRLQLSPQQHHIGEGPAEFWISQVSNDLNAALLVISTSARAGVSGTLFGNTAEDILDRTETDVLVMRAGTEVLDHHH</sequence>
<dbReference type="EMBL" id="CP073347">
    <property type="protein sequence ID" value="UTW10115.1"/>
    <property type="molecule type" value="Genomic_DNA"/>
</dbReference>
<protein>
    <submittedName>
        <fullName evidence="6">Universal stress protein</fullName>
    </submittedName>
</protein>